<feature type="domain" description="PRD" evidence="5">
    <location>
        <begin position="382"/>
        <end position="487"/>
    </location>
</feature>
<keyword evidence="2" id="KW-0067">ATP-binding</keyword>
<dbReference type="SMART" id="SM00382">
    <property type="entry name" value="AAA"/>
    <property type="match status" value="1"/>
</dbReference>
<dbReference type="InterPro" id="IPR011608">
    <property type="entry name" value="PRD"/>
</dbReference>
<evidence type="ECO:0000259" key="4">
    <source>
        <dbReference type="PROSITE" id="PS51096"/>
    </source>
</evidence>
<feature type="domain" description="Sigma-54 factor interaction" evidence="3">
    <location>
        <begin position="24"/>
        <end position="258"/>
    </location>
</feature>
<evidence type="ECO:0000259" key="5">
    <source>
        <dbReference type="PROSITE" id="PS51372"/>
    </source>
</evidence>
<keyword evidence="7" id="KW-1185">Reference proteome</keyword>
<dbReference type="Pfam" id="PF00158">
    <property type="entry name" value="Sigma54_activat"/>
    <property type="match status" value="1"/>
</dbReference>
<feature type="domain" description="PRD" evidence="5">
    <location>
        <begin position="735"/>
        <end position="839"/>
    </location>
</feature>
<dbReference type="Pfam" id="PF00874">
    <property type="entry name" value="PRD"/>
    <property type="match status" value="2"/>
</dbReference>
<gene>
    <name evidence="6" type="ORF">KQI42_13735</name>
</gene>
<comment type="caution">
    <text evidence="6">The sequence shown here is derived from an EMBL/GenBank/DDBJ whole genome shotgun (WGS) entry which is preliminary data.</text>
</comment>
<dbReference type="PROSITE" id="PS50045">
    <property type="entry name" value="SIGMA54_INTERACT_4"/>
    <property type="match status" value="1"/>
</dbReference>
<proteinExistence type="predicted"/>
<keyword evidence="1" id="KW-0547">Nucleotide-binding</keyword>
<feature type="domain" description="PTS EIIA type-4" evidence="4">
    <location>
        <begin position="491"/>
        <end position="626"/>
    </location>
</feature>
<dbReference type="InterPro" id="IPR033887">
    <property type="entry name" value="PTS_IIA_man"/>
</dbReference>
<organism evidence="6 7">
    <name type="scientific">Tissierella simiarum</name>
    <dbReference type="NCBI Taxonomy" id="2841534"/>
    <lineage>
        <taxon>Bacteria</taxon>
        <taxon>Bacillati</taxon>
        <taxon>Bacillota</taxon>
        <taxon>Tissierellia</taxon>
        <taxon>Tissierellales</taxon>
        <taxon>Tissierellaceae</taxon>
        <taxon>Tissierella</taxon>
    </lineage>
</organism>
<dbReference type="InterPro" id="IPR004701">
    <property type="entry name" value="PTS_EIIA_man-typ"/>
</dbReference>
<dbReference type="PROSITE" id="PS51372">
    <property type="entry name" value="PRD_2"/>
    <property type="match status" value="2"/>
</dbReference>
<dbReference type="InterPro" id="IPR003593">
    <property type="entry name" value="AAA+_ATPase"/>
</dbReference>
<protein>
    <submittedName>
        <fullName evidence="6">Sigma 54-interacting transcriptional regulator</fullName>
    </submittedName>
</protein>
<dbReference type="EMBL" id="JAHLPM010000012">
    <property type="protein sequence ID" value="MBU5439080.1"/>
    <property type="molecule type" value="Genomic_DNA"/>
</dbReference>
<evidence type="ECO:0000313" key="6">
    <source>
        <dbReference type="EMBL" id="MBU5439080.1"/>
    </source>
</evidence>
<dbReference type="Pfam" id="PF03610">
    <property type="entry name" value="EIIA-man"/>
    <property type="match status" value="1"/>
</dbReference>
<dbReference type="PROSITE" id="PS51096">
    <property type="entry name" value="PTS_EIIA_TYPE_4"/>
    <property type="match status" value="1"/>
</dbReference>
<dbReference type="CDD" id="cd00009">
    <property type="entry name" value="AAA"/>
    <property type="match status" value="1"/>
</dbReference>
<dbReference type="InterPro" id="IPR002078">
    <property type="entry name" value="Sigma_54_int"/>
</dbReference>
<name>A0ABS6E840_9FIRM</name>
<sequence length="839" mass="95724">MNTKDKERNNPKIDLLQENSLEKIVGAKQSLAVPIEKAKAAIMYPPRGLHTLLLGGTGVGKSMFAELMYQYARETQVIDKEAPFIRFNCADYVDNPNLLIAQIFGVKKGAYTGADRDKDGLLKQADRGILFLDEIHRLSPQGQEMLFTYIDNGFFRPLGETENLIYVNVRIIAATTENPKSYLLHTFTRRIPMIITLPTLQERSLSERYSLIETFIKEESHRVGKSIYINKNSIISYLLYDCPNNIGQLRSDIQLGCAKAFLNYKSNTNSYLLINQGDLPNHVRKGILKIKEHRNEIDELLSSTYDVLRFSQKEQQIQLNYEKETIGEDFYNIIEEKINSLKKIGMDDQDINEILNIDIESHFEKYIGAITQRFRKDEINNIVDNEILIVVEEILLLAQKNLEKDFDEKIYFGLSFHLERSIERIKKREKIYNPKLNFIRINHEEEFLFAMKAAKIIDSKFNIETPVDEIGYLAMFFAADSYGENKEEEPKVGVIVAMHGKSTASSMVEVVNSLIGTEHVVSLDMPLTMKPQIMYEITKNKIQEIDKGKGVVMLVDMGSLTTFGDMIWEETGIEVRTIDMVSTPIVLDVCRKAIMGYSLDEIVDSFNKENLYSKGSVNKRVYKKDIIITACFTGEGSSKKIASIVKSKLNNENIDILPMNILDKKSFEDRVNNLKEKYTILAIVGTVGIQLEGIPFVSAIEILNNSGIETLNNIINEEEMYEKIGSSLKEHLVNIDGSVISKEAKALIRDIEKKLKVNVPLDVKMGITLHTCFLIDNLLSGVVLRKFEELEAFRNEYIDEMNLVKKCLRTMEVKYGILIGDNEIAYIVKLFIENNNSVQ</sequence>
<accession>A0ABS6E840</accession>
<evidence type="ECO:0000259" key="3">
    <source>
        <dbReference type="PROSITE" id="PS50045"/>
    </source>
</evidence>
<evidence type="ECO:0000256" key="1">
    <source>
        <dbReference type="ARBA" id="ARBA00022741"/>
    </source>
</evidence>
<dbReference type="PANTHER" id="PTHR32071:SF38">
    <property type="entry name" value="PSP OPERON TRANSCRIPTIONAL ACTIVATOR"/>
    <property type="match status" value="1"/>
</dbReference>
<evidence type="ECO:0000256" key="2">
    <source>
        <dbReference type="ARBA" id="ARBA00022840"/>
    </source>
</evidence>
<evidence type="ECO:0000313" key="7">
    <source>
        <dbReference type="Proteomes" id="UP000749471"/>
    </source>
</evidence>
<dbReference type="Proteomes" id="UP000749471">
    <property type="component" value="Unassembled WGS sequence"/>
</dbReference>
<dbReference type="CDD" id="cd00006">
    <property type="entry name" value="PTS_IIA_man"/>
    <property type="match status" value="1"/>
</dbReference>
<reference evidence="6 7" key="1">
    <citation type="submission" date="2021-06" db="EMBL/GenBank/DDBJ databases">
        <authorList>
            <person name="Sun Q."/>
            <person name="Li D."/>
        </authorList>
    </citation>
    <scope>NUCLEOTIDE SEQUENCE [LARGE SCALE GENOMIC DNA]</scope>
    <source>
        <strain evidence="6 7">MSJ-40</strain>
    </source>
</reference>
<dbReference type="PANTHER" id="PTHR32071">
    <property type="entry name" value="TRANSCRIPTIONAL REGULATORY PROTEIN"/>
    <property type="match status" value="1"/>
</dbReference>